<dbReference type="EMBL" id="ML005132">
    <property type="protein sequence ID" value="RKP19969.1"/>
    <property type="molecule type" value="Genomic_DNA"/>
</dbReference>
<dbReference type="SUPFAM" id="SSF54928">
    <property type="entry name" value="RNA-binding domain, RBD"/>
    <property type="match status" value="1"/>
</dbReference>
<dbReference type="EMBL" id="KE561033">
    <property type="protein sequence ID" value="EPZ33840.1"/>
    <property type="molecule type" value="Genomic_DNA"/>
</dbReference>
<dbReference type="HOGENOM" id="CLU_012062_28_8_1"/>
<evidence type="ECO:0000313" key="4">
    <source>
        <dbReference type="EMBL" id="EPZ33840.1"/>
    </source>
</evidence>
<organism evidence="4 6">
    <name type="scientific">Rozella allomycis (strain CSF55)</name>
    <dbReference type="NCBI Taxonomy" id="988480"/>
    <lineage>
        <taxon>Eukaryota</taxon>
        <taxon>Fungi</taxon>
        <taxon>Fungi incertae sedis</taxon>
        <taxon>Cryptomycota</taxon>
        <taxon>Cryptomycota incertae sedis</taxon>
        <taxon>Rozella</taxon>
    </lineage>
</organism>
<dbReference type="GO" id="GO:0003723">
    <property type="term" value="F:RNA binding"/>
    <property type="evidence" value="ECO:0007669"/>
    <property type="project" value="UniProtKB-UniRule"/>
</dbReference>
<dbReference type="AlphaFoldDB" id="A0A075AUK2"/>
<reference evidence="4 6" key="1">
    <citation type="journal article" date="2013" name="Curr. Biol.">
        <title>Shared signatures of parasitism and phylogenomics unite Cryptomycota and microsporidia.</title>
        <authorList>
            <person name="James T.Y."/>
            <person name="Pelin A."/>
            <person name="Bonen L."/>
            <person name="Ahrendt S."/>
            <person name="Sain D."/>
            <person name="Corradi N."/>
            <person name="Stajich J.E."/>
        </authorList>
    </citation>
    <scope>NUCLEOTIDE SEQUENCE [LARGE SCALE GENOMIC DNA]</scope>
    <source>
        <strain evidence="4">CSF55</strain>
        <strain evidence="4">CSF55</strain>
    </source>
</reference>
<dbReference type="Proteomes" id="UP000030755">
    <property type="component" value="Unassembled WGS sequence"/>
</dbReference>
<evidence type="ECO:0000256" key="2">
    <source>
        <dbReference type="PROSITE-ProRule" id="PRU00176"/>
    </source>
</evidence>
<dbReference type="PROSITE" id="PS50102">
    <property type="entry name" value="RRM"/>
    <property type="match status" value="1"/>
</dbReference>
<feature type="domain" description="RRM" evidence="3">
    <location>
        <begin position="3"/>
        <end position="90"/>
    </location>
</feature>
<dbReference type="PANTHER" id="PTHR48024">
    <property type="entry name" value="GEO13361P1-RELATED"/>
    <property type="match status" value="1"/>
</dbReference>
<dbReference type="GO" id="GO:0005634">
    <property type="term" value="C:nucleus"/>
    <property type="evidence" value="ECO:0007669"/>
    <property type="project" value="TreeGrafter"/>
</dbReference>
<dbReference type="OrthoDB" id="439808at2759"/>
<dbReference type="InterPro" id="IPR035979">
    <property type="entry name" value="RBD_domain_sf"/>
</dbReference>
<gene>
    <name evidence="4" type="ORF">O9G_005214</name>
    <name evidence="5" type="ORF">ROZALSC1DRAFT_28496</name>
</gene>
<evidence type="ECO:0000313" key="7">
    <source>
        <dbReference type="Proteomes" id="UP000281549"/>
    </source>
</evidence>
<evidence type="ECO:0000256" key="1">
    <source>
        <dbReference type="ARBA" id="ARBA00022884"/>
    </source>
</evidence>
<reference evidence="7" key="2">
    <citation type="journal article" date="2018" name="Nat. Microbiol.">
        <title>Leveraging single-cell genomics to expand the fungal tree of life.</title>
        <authorList>
            <person name="Ahrendt S.R."/>
            <person name="Quandt C.A."/>
            <person name="Ciobanu D."/>
            <person name="Clum A."/>
            <person name="Salamov A."/>
            <person name="Andreopoulos B."/>
            <person name="Cheng J.F."/>
            <person name="Woyke T."/>
            <person name="Pelin A."/>
            <person name="Henrissat B."/>
            <person name="Reynolds N.K."/>
            <person name="Benny G.L."/>
            <person name="Smith M.E."/>
            <person name="James T.Y."/>
            <person name="Grigoriev I.V."/>
        </authorList>
    </citation>
    <scope>NUCLEOTIDE SEQUENCE [LARGE SCALE GENOMIC DNA]</scope>
    <source>
        <strain evidence="7">CSF55</strain>
    </source>
</reference>
<dbReference type="InterPro" id="IPR050886">
    <property type="entry name" value="RNA-binding_reg"/>
</dbReference>
<dbReference type="SMART" id="SM00360">
    <property type="entry name" value="RRM"/>
    <property type="match status" value="1"/>
</dbReference>
<reference evidence="5" key="3">
    <citation type="submission" date="2018-08" db="EMBL/GenBank/DDBJ databases">
        <title>Leveraging single-cell genomics to expand the Fungal Tree of Life.</title>
        <authorList>
            <consortium name="DOE Joint Genome Institute"/>
            <person name="Ahrendt S.R."/>
            <person name="Quandt C.A."/>
            <person name="Ciobanu D."/>
            <person name="Clum A."/>
            <person name="Salamov A."/>
            <person name="Andreopoulos B."/>
            <person name="Cheng J.-F."/>
            <person name="Woyke T."/>
            <person name="Pelin A."/>
            <person name="Henrissat B."/>
            <person name="Reynolds N."/>
            <person name="Benny G.L."/>
            <person name="Smith M.E."/>
            <person name="James T.Y."/>
            <person name="Grigoriev I.V."/>
        </authorList>
    </citation>
    <scope>NUCLEOTIDE SEQUENCE</scope>
    <source>
        <strain evidence="5">CSF55</strain>
    </source>
</reference>
<evidence type="ECO:0000313" key="5">
    <source>
        <dbReference type="EMBL" id="RKP19969.1"/>
    </source>
</evidence>
<keyword evidence="6" id="KW-1185">Reference proteome</keyword>
<dbReference type="STRING" id="988480.A0A075AUK2"/>
<protein>
    <submittedName>
        <fullName evidence="4">Nucleotide-binding, alpha-beta plait domain-containing protein</fullName>
    </submittedName>
    <submittedName>
        <fullName evidence="5">RNA-binding domain-containing protein</fullName>
    </submittedName>
</protein>
<dbReference type="Gene3D" id="3.30.70.330">
    <property type="match status" value="1"/>
</dbReference>
<sequence length="94" mass="10401">MSARLFVGKFNKIYNPGNLSFRLDSESLREKFSEIGDVVDAFVVTDRDSGRSRGFGFVTFSDPAMASSALDILNDSDIDGRMIRLEYASGTIHV</sequence>
<dbReference type="InterPro" id="IPR012677">
    <property type="entry name" value="Nucleotide-bd_a/b_plait_sf"/>
</dbReference>
<name>A0A075AUK2_ROZAC</name>
<dbReference type="PANTHER" id="PTHR48024:SF56">
    <property type="entry name" value="HETEROGENEOUS NUCLEAR RIBONUCLEOPROTEIN A0"/>
    <property type="match status" value="1"/>
</dbReference>
<proteinExistence type="predicted"/>
<evidence type="ECO:0000313" key="6">
    <source>
        <dbReference type="Proteomes" id="UP000030755"/>
    </source>
</evidence>
<accession>A0A075AUK2</accession>
<dbReference type="Proteomes" id="UP000281549">
    <property type="component" value="Unassembled WGS sequence"/>
</dbReference>
<keyword evidence="1 2" id="KW-0694">RNA-binding</keyword>
<evidence type="ECO:0000259" key="3">
    <source>
        <dbReference type="PROSITE" id="PS50102"/>
    </source>
</evidence>
<dbReference type="Pfam" id="PF00076">
    <property type="entry name" value="RRM_1"/>
    <property type="match status" value="1"/>
</dbReference>
<dbReference type="InterPro" id="IPR000504">
    <property type="entry name" value="RRM_dom"/>
</dbReference>
<dbReference type="OMA" id="SKDCENA"/>